<sequence>MKNYERINNLVVSCQNGCKKSLESLIDALSPLIKAKCKHYFGYVDEDLYSDGILRLIELINDFDFEKNTRFLGYIEYMISCFYWDKKRRQLKESSKEIIVDEYIEHIYEEDFSIIDIQDIFSILSDKEKYIIIENVLNKDTLVNISKDLNISYKYAKLLKSRAIRKLHTLFSKSTVL</sequence>
<protein>
    <submittedName>
        <fullName evidence="2">RNA polymerase sigma factor, sigma-70 family</fullName>
    </submittedName>
    <submittedName>
        <fullName evidence="3">RNA polymerase sporulation-specific sigma factor</fullName>
    </submittedName>
</protein>
<dbReference type="SUPFAM" id="SSF88946">
    <property type="entry name" value="Sigma2 domain of RNA polymerase sigma factors"/>
    <property type="match status" value="1"/>
</dbReference>
<reference evidence="3 5" key="2">
    <citation type="submission" date="2016-11" db="EMBL/GenBank/DDBJ databases">
        <authorList>
            <person name="Varghese N."/>
            <person name="Submissions S."/>
        </authorList>
    </citation>
    <scope>NUCLEOTIDE SEQUENCE [LARGE SCALE GENOMIC DNA]</scope>
    <source>
        <strain evidence="3 5">DSM 7308</strain>
    </source>
</reference>
<dbReference type="GO" id="GO:0003700">
    <property type="term" value="F:DNA-binding transcription factor activity"/>
    <property type="evidence" value="ECO:0007669"/>
    <property type="project" value="InterPro"/>
</dbReference>
<reference evidence="2 4" key="1">
    <citation type="submission" date="2016-02" db="EMBL/GenBank/DDBJ databases">
        <title>Draft genome sequence for Clostridium paradoxum JW-YL-7.</title>
        <authorList>
            <person name="Utturkar S.M."/>
            <person name="Lancaster A."/>
            <person name="Poole F.L."/>
            <person name="Adams M.W."/>
            <person name="Brown S.D."/>
        </authorList>
    </citation>
    <scope>NUCLEOTIDE SEQUENCE [LARGE SCALE GENOMIC DNA]</scope>
    <source>
        <strain evidence="2 4">JW-YL-7</strain>
    </source>
</reference>
<evidence type="ECO:0000313" key="2">
    <source>
        <dbReference type="EMBL" id="KXZ40561.1"/>
    </source>
</evidence>
<accession>A0A150FSG0</accession>
<evidence type="ECO:0000313" key="3">
    <source>
        <dbReference type="EMBL" id="SHK70629.1"/>
    </source>
</evidence>
<keyword evidence="5" id="KW-1185">Reference proteome</keyword>
<dbReference type="InterPro" id="IPR013324">
    <property type="entry name" value="RNA_pol_sigma_r3/r4-like"/>
</dbReference>
<dbReference type="InterPro" id="IPR007627">
    <property type="entry name" value="RNA_pol_sigma70_r2"/>
</dbReference>
<evidence type="ECO:0000313" key="4">
    <source>
        <dbReference type="Proteomes" id="UP000092605"/>
    </source>
</evidence>
<dbReference type="Proteomes" id="UP000323392">
    <property type="component" value="Unassembled WGS sequence"/>
</dbReference>
<dbReference type="PATRIC" id="fig|1121328.3.peg.1647"/>
<evidence type="ECO:0000313" key="5">
    <source>
        <dbReference type="Proteomes" id="UP000323392"/>
    </source>
</evidence>
<dbReference type="EMBL" id="FRBG01000004">
    <property type="protein sequence ID" value="SHK70629.1"/>
    <property type="molecule type" value="Genomic_DNA"/>
</dbReference>
<dbReference type="SUPFAM" id="SSF88659">
    <property type="entry name" value="Sigma3 and sigma4 domains of RNA polymerase sigma factors"/>
    <property type="match status" value="1"/>
</dbReference>
<feature type="domain" description="RNA polymerase sigma-70 region 2" evidence="1">
    <location>
        <begin position="25"/>
        <end position="79"/>
    </location>
</feature>
<dbReference type="InterPro" id="IPR013325">
    <property type="entry name" value="RNA_pol_sigma_r2"/>
</dbReference>
<proteinExistence type="predicted"/>
<name>A0A150FSG0_CLOPD</name>
<dbReference type="NCBIfam" id="TIGR02937">
    <property type="entry name" value="sigma70-ECF"/>
    <property type="match status" value="1"/>
</dbReference>
<comment type="caution">
    <text evidence="2">The sequence shown here is derived from an EMBL/GenBank/DDBJ whole genome shotgun (WGS) entry which is preliminary data.</text>
</comment>
<evidence type="ECO:0000259" key="1">
    <source>
        <dbReference type="Pfam" id="PF04542"/>
    </source>
</evidence>
<dbReference type="RefSeq" id="WP_066071627.1">
    <property type="nucleotide sequence ID" value="NZ_FRBG01000004.1"/>
</dbReference>
<dbReference type="InterPro" id="IPR014284">
    <property type="entry name" value="RNA_pol_sigma-70_dom"/>
</dbReference>
<dbReference type="STRING" id="1121328.JWYL7_1636"/>
<dbReference type="EMBL" id="LSFY01000001">
    <property type="protein sequence ID" value="KXZ40561.1"/>
    <property type="molecule type" value="Genomic_DNA"/>
</dbReference>
<dbReference type="Gene3D" id="1.10.1740.10">
    <property type="match status" value="1"/>
</dbReference>
<dbReference type="Pfam" id="PF04542">
    <property type="entry name" value="Sigma70_r2"/>
    <property type="match status" value="1"/>
</dbReference>
<dbReference type="GO" id="GO:0006352">
    <property type="term" value="P:DNA-templated transcription initiation"/>
    <property type="evidence" value="ECO:0007669"/>
    <property type="project" value="InterPro"/>
</dbReference>
<dbReference type="AlphaFoldDB" id="A0A150FSG0"/>
<organism evidence="2 4">
    <name type="scientific">Alkalithermobacter thermoalcaliphilus JW-YL-7 = DSM 7308</name>
    <dbReference type="NCBI Taxonomy" id="1121328"/>
    <lineage>
        <taxon>Bacteria</taxon>
        <taxon>Bacillati</taxon>
        <taxon>Bacillota</taxon>
        <taxon>Clostridia</taxon>
        <taxon>Peptostreptococcales</taxon>
        <taxon>Tepidibacteraceae</taxon>
        <taxon>Alkalithermobacter</taxon>
    </lineage>
</organism>
<dbReference type="Proteomes" id="UP000092605">
    <property type="component" value="Unassembled WGS sequence"/>
</dbReference>
<gene>
    <name evidence="2" type="ORF">JWYL7_1636</name>
    <name evidence="3" type="ORF">SAMN05661008_00741</name>
</gene>